<dbReference type="SUPFAM" id="SSF54631">
    <property type="entry name" value="CBS-domain pair"/>
    <property type="match status" value="1"/>
</dbReference>
<reference evidence="2" key="1">
    <citation type="submission" date="2006-04" db="EMBL/GenBank/DDBJ databases">
        <title>Complete sequence of chromosome of Deinococcus geothermalis DSM 11300.</title>
        <authorList>
            <consortium name="US DOE Joint Genome Institute"/>
            <person name="Copeland A."/>
            <person name="Lucas S."/>
            <person name="Lapidus A."/>
            <person name="Barry K."/>
            <person name="Detter J.C."/>
            <person name="Glavina del Rio T."/>
            <person name="Hammon N."/>
            <person name="Israni S."/>
            <person name="Dalin E."/>
            <person name="Tice H."/>
            <person name="Pitluck S."/>
            <person name="Brettin T."/>
            <person name="Bruce D."/>
            <person name="Han C."/>
            <person name="Tapia R."/>
            <person name="Saunders E."/>
            <person name="Gilna P."/>
            <person name="Schmutz J."/>
            <person name="Larimer F."/>
            <person name="Land M."/>
            <person name="Hauser L."/>
            <person name="Kyrpides N."/>
            <person name="Kim E."/>
            <person name="Daly M.J."/>
            <person name="Fredrickson J.K."/>
            <person name="Makarova K.S."/>
            <person name="Gaidamakova E.K."/>
            <person name="Zhai M."/>
            <person name="Richardson P."/>
        </authorList>
    </citation>
    <scope>NUCLEOTIDE SEQUENCE</scope>
    <source>
        <strain evidence="2">DSM 11300</strain>
    </source>
</reference>
<sequence>MNLAALMTPSPVAVTPGHSLSVLDEDRLFGGVITTPPDRNTCEAAHTLLHHRSGGMPVVDDGGKVNGMLTVTDRLVRGQAEDAAQESRR</sequence>
<dbReference type="HOGENOM" id="CLU_2449720_0_0_0"/>
<accession>Q1J2G5</accession>
<protein>
    <submittedName>
        <fullName evidence="2">CBS domain-containing protein</fullName>
    </submittedName>
</protein>
<dbReference type="Pfam" id="PF00571">
    <property type="entry name" value="CBS"/>
    <property type="match status" value="1"/>
</dbReference>
<organism evidence="2 3">
    <name type="scientific">Deinococcus geothermalis (strain DSM 11300 / CIP 105573 / AG-3a)</name>
    <dbReference type="NCBI Taxonomy" id="319795"/>
    <lineage>
        <taxon>Bacteria</taxon>
        <taxon>Thermotogati</taxon>
        <taxon>Deinococcota</taxon>
        <taxon>Deinococci</taxon>
        <taxon>Deinococcales</taxon>
        <taxon>Deinococcaceae</taxon>
        <taxon>Deinococcus</taxon>
    </lineage>
</organism>
<dbReference type="Gene3D" id="3.10.580.10">
    <property type="entry name" value="CBS-domain"/>
    <property type="match status" value="1"/>
</dbReference>
<dbReference type="InterPro" id="IPR046342">
    <property type="entry name" value="CBS_dom_sf"/>
</dbReference>
<dbReference type="Proteomes" id="UP000002431">
    <property type="component" value="Chromosome"/>
</dbReference>
<keyword evidence="3" id="KW-1185">Reference proteome</keyword>
<dbReference type="KEGG" id="dge:Dgeo_0015"/>
<evidence type="ECO:0000313" key="3">
    <source>
        <dbReference type="Proteomes" id="UP000002431"/>
    </source>
</evidence>
<gene>
    <name evidence="2" type="ordered locus">Dgeo_0015</name>
</gene>
<dbReference type="AlphaFoldDB" id="Q1J2G5"/>
<feature type="domain" description="CBS" evidence="1">
    <location>
        <begin position="32"/>
        <end position="73"/>
    </location>
</feature>
<dbReference type="RefSeq" id="WP_011529166.1">
    <property type="nucleotide sequence ID" value="NC_008025.1"/>
</dbReference>
<dbReference type="STRING" id="319795.Dgeo_0015"/>
<proteinExistence type="predicted"/>
<evidence type="ECO:0000313" key="2">
    <source>
        <dbReference type="EMBL" id="ABF44319.1"/>
    </source>
</evidence>
<dbReference type="InterPro" id="IPR000644">
    <property type="entry name" value="CBS_dom"/>
</dbReference>
<dbReference type="EMBL" id="CP000359">
    <property type="protein sequence ID" value="ABF44319.1"/>
    <property type="molecule type" value="Genomic_DNA"/>
</dbReference>
<evidence type="ECO:0000259" key="1">
    <source>
        <dbReference type="Pfam" id="PF00571"/>
    </source>
</evidence>
<name>Q1J2G5_DEIGD</name>